<dbReference type="InterPro" id="IPR036779">
    <property type="entry name" value="LysM_dom_sf"/>
</dbReference>
<dbReference type="EMBL" id="CAJPEV010000413">
    <property type="protein sequence ID" value="CAG0885014.1"/>
    <property type="molecule type" value="Genomic_DNA"/>
</dbReference>
<feature type="compositionally biased region" description="Low complexity" evidence="1">
    <location>
        <begin position="522"/>
        <end position="560"/>
    </location>
</feature>
<feature type="region of interest" description="Disordered" evidence="1">
    <location>
        <begin position="1"/>
        <end position="28"/>
    </location>
</feature>
<dbReference type="InterPro" id="IPR018392">
    <property type="entry name" value="LysM"/>
</dbReference>
<evidence type="ECO:0000259" key="2">
    <source>
        <dbReference type="PROSITE" id="PS51782"/>
    </source>
</evidence>
<feature type="region of interest" description="Disordered" evidence="1">
    <location>
        <begin position="476"/>
        <end position="510"/>
    </location>
</feature>
<feature type="region of interest" description="Disordered" evidence="1">
    <location>
        <begin position="432"/>
        <end position="455"/>
    </location>
</feature>
<dbReference type="AlphaFoldDB" id="A0A7R8X9Z9"/>
<dbReference type="Gene3D" id="3.10.350.10">
    <property type="entry name" value="LysM domain"/>
    <property type="match status" value="1"/>
</dbReference>
<feature type="region of interest" description="Disordered" evidence="1">
    <location>
        <begin position="522"/>
        <end position="584"/>
    </location>
</feature>
<reference evidence="3" key="1">
    <citation type="submission" date="2020-11" db="EMBL/GenBank/DDBJ databases">
        <authorList>
            <person name="Tran Van P."/>
        </authorList>
    </citation>
    <scope>NUCLEOTIDE SEQUENCE</scope>
</reference>
<protein>
    <recommendedName>
        <fullName evidence="2">LysM domain-containing protein</fullName>
    </recommendedName>
</protein>
<accession>A0A7R8X9Z9</accession>
<evidence type="ECO:0000256" key="1">
    <source>
        <dbReference type="SAM" id="MobiDB-lite"/>
    </source>
</evidence>
<feature type="domain" description="LysM" evidence="2">
    <location>
        <begin position="97"/>
        <end position="140"/>
    </location>
</feature>
<organism evidence="3">
    <name type="scientific">Darwinula stevensoni</name>
    <dbReference type="NCBI Taxonomy" id="69355"/>
    <lineage>
        <taxon>Eukaryota</taxon>
        <taxon>Metazoa</taxon>
        <taxon>Ecdysozoa</taxon>
        <taxon>Arthropoda</taxon>
        <taxon>Crustacea</taxon>
        <taxon>Oligostraca</taxon>
        <taxon>Ostracoda</taxon>
        <taxon>Podocopa</taxon>
        <taxon>Podocopida</taxon>
        <taxon>Darwinulocopina</taxon>
        <taxon>Darwinuloidea</taxon>
        <taxon>Darwinulidae</taxon>
        <taxon>Darwinula</taxon>
    </lineage>
</organism>
<feature type="region of interest" description="Disordered" evidence="1">
    <location>
        <begin position="377"/>
        <end position="396"/>
    </location>
</feature>
<name>A0A7R8X9Z9_9CRUS</name>
<sequence length="868" mass="95284">MEKVGAIFGGSSGGSFPSRQRSLKDRLRDARDGIASSLAWQSKSRSVDRVLPSSETGSPPIDAVISSTFPQKGMEEGGAQGSPSDKKSKMVQPPNATTYKVESSDTLTSIAAKFHLTPSELAKMNRLSSRLVFPGQLLYVPIQEPSMQVEEPADDEPSQESIIAVSERGDILEAIRPVSPKPGHIERILSPCASPRHPKSSGSHSLSQSEDEERSLDKDCMEKFLKINVRHITDGQGVVAGVLLVTPNAVMFDPNVSDPLVLENGPEAYGVIAPMQFVVNAAIYYDIAHMKVKDRGPEASLLEMPKPEVYYPPERSVSERTSAMEEKQDSVVSDTSKAGSEPLADLLHAQSVEEETEADISIRDSASAFPKAFEADLVSPSCGEQPETSGTKETGYIDAQVEDKEETKENVKLNAKVPIPHEAEQGHVLIPTPQSRSHAHPHHSHSLPSAGNLLSQPGAAIGNVLSSLNPRELLRSISGDDRSSSASDQENERKGSDGDMSQPQSRKQKVLKRLSHPLTWMESLGSGASGESLGGTKDPASAPAGTPPSSSVFAKMFSSSLRENVESAHGKGVGSEKNSQSHHMSLLRKPHFHFTPIASTQNDRLSLVQVLGYEKPRKSQKSRRSIFRIGGLSSEGHKRLEPNRSDTCSTTQGTKLSYRSMVSMEDMPELFASFDQLMPKPAKGCDDPPLYLCLRMGLPLDRKLPRGTPIMSYGKKQIQPEYWYSIPKDRVDDLYRFFMLWVPDIYGPLEDMHLEAKGMELVPADCELWDETGLEETGSEQDPSHLDIGDLRESWEMLKAPYVRLYSLVKTKAPRPPHFSLENPFDYDPYPQELKNTWWNEIPLLYLYSLSMAPKSVGIIASSACDGT</sequence>
<proteinExistence type="predicted"/>
<evidence type="ECO:0000313" key="3">
    <source>
        <dbReference type="EMBL" id="CAD7243344.1"/>
    </source>
</evidence>
<dbReference type="EMBL" id="LR899930">
    <property type="protein sequence ID" value="CAD7243344.1"/>
    <property type="molecule type" value="Genomic_DNA"/>
</dbReference>
<dbReference type="PROSITE" id="PS51782">
    <property type="entry name" value="LYSM"/>
    <property type="match status" value="1"/>
</dbReference>
<keyword evidence="4" id="KW-1185">Reference proteome</keyword>
<feature type="compositionally biased region" description="Basic and acidic residues" evidence="1">
    <location>
        <begin position="316"/>
        <end position="329"/>
    </location>
</feature>
<dbReference type="CDD" id="cd00118">
    <property type="entry name" value="LysM"/>
    <property type="match status" value="1"/>
</dbReference>
<feature type="region of interest" description="Disordered" evidence="1">
    <location>
        <begin position="315"/>
        <end position="341"/>
    </location>
</feature>
<dbReference type="Pfam" id="PF01476">
    <property type="entry name" value="LysM"/>
    <property type="match status" value="1"/>
</dbReference>
<evidence type="ECO:0000313" key="4">
    <source>
        <dbReference type="Proteomes" id="UP000677054"/>
    </source>
</evidence>
<feature type="region of interest" description="Disordered" evidence="1">
    <location>
        <begin position="41"/>
        <end position="100"/>
    </location>
</feature>
<dbReference type="SUPFAM" id="SSF54106">
    <property type="entry name" value="LysM domain"/>
    <property type="match status" value="1"/>
</dbReference>
<gene>
    <name evidence="3" type="ORF">DSTB1V02_LOCUS3268</name>
</gene>
<feature type="region of interest" description="Disordered" evidence="1">
    <location>
        <begin position="182"/>
        <end position="215"/>
    </location>
</feature>
<dbReference type="Proteomes" id="UP000677054">
    <property type="component" value="Unassembled WGS sequence"/>
</dbReference>
<dbReference type="OrthoDB" id="26679at2759"/>
<dbReference type="SMART" id="SM00257">
    <property type="entry name" value="LysM"/>
    <property type="match status" value="1"/>
</dbReference>